<feature type="region of interest" description="Disordered" evidence="1">
    <location>
        <begin position="1"/>
        <end position="23"/>
    </location>
</feature>
<gene>
    <name evidence="2" type="ORF">mMyoMyo1_009510</name>
</gene>
<name>A0A7J7SC59_MYOMY</name>
<feature type="region of interest" description="Disordered" evidence="1">
    <location>
        <begin position="56"/>
        <end position="85"/>
    </location>
</feature>
<dbReference type="EMBL" id="JABWUV010000019">
    <property type="protein sequence ID" value="KAF6285953.1"/>
    <property type="molecule type" value="Genomic_DNA"/>
</dbReference>
<evidence type="ECO:0000256" key="1">
    <source>
        <dbReference type="SAM" id="MobiDB-lite"/>
    </source>
</evidence>
<dbReference type="AlphaFoldDB" id="A0A7J7SC59"/>
<reference evidence="2 3" key="1">
    <citation type="journal article" date="2020" name="Nature">
        <title>Six reference-quality genomes reveal evolution of bat adaptations.</title>
        <authorList>
            <person name="Jebb D."/>
            <person name="Huang Z."/>
            <person name="Pippel M."/>
            <person name="Hughes G.M."/>
            <person name="Lavrichenko K."/>
            <person name="Devanna P."/>
            <person name="Winkler S."/>
            <person name="Jermiin L.S."/>
            <person name="Skirmuntt E.C."/>
            <person name="Katzourakis A."/>
            <person name="Burkitt-Gray L."/>
            <person name="Ray D.A."/>
            <person name="Sullivan K.A.M."/>
            <person name="Roscito J.G."/>
            <person name="Kirilenko B.M."/>
            <person name="Davalos L.M."/>
            <person name="Corthals A.P."/>
            <person name="Power M.L."/>
            <person name="Jones G."/>
            <person name="Ransome R.D."/>
            <person name="Dechmann D.K.N."/>
            <person name="Locatelli A.G."/>
            <person name="Puechmaille S.J."/>
            <person name="Fedrigo O."/>
            <person name="Jarvis E.D."/>
            <person name="Hiller M."/>
            <person name="Vernes S.C."/>
            <person name="Myers E.W."/>
            <person name="Teeling E.C."/>
        </authorList>
    </citation>
    <scope>NUCLEOTIDE SEQUENCE [LARGE SCALE GENOMIC DNA]</scope>
    <source>
        <strain evidence="2">MMyoMyo1</strain>
        <tissue evidence="2">Flight muscle</tissue>
    </source>
</reference>
<evidence type="ECO:0000313" key="3">
    <source>
        <dbReference type="Proteomes" id="UP000527355"/>
    </source>
</evidence>
<comment type="caution">
    <text evidence="2">The sequence shown here is derived from an EMBL/GenBank/DDBJ whole genome shotgun (WGS) entry which is preliminary data.</text>
</comment>
<evidence type="ECO:0000313" key="2">
    <source>
        <dbReference type="EMBL" id="KAF6285953.1"/>
    </source>
</evidence>
<keyword evidence="3" id="KW-1185">Reference proteome</keyword>
<proteinExistence type="predicted"/>
<protein>
    <submittedName>
        <fullName evidence="2">Uncharacterized protein</fullName>
    </submittedName>
</protein>
<organism evidence="2 3">
    <name type="scientific">Myotis myotis</name>
    <name type="common">Greater mouse-eared bat</name>
    <name type="synonym">Vespertilio myotis</name>
    <dbReference type="NCBI Taxonomy" id="51298"/>
    <lineage>
        <taxon>Eukaryota</taxon>
        <taxon>Metazoa</taxon>
        <taxon>Chordata</taxon>
        <taxon>Craniata</taxon>
        <taxon>Vertebrata</taxon>
        <taxon>Euteleostomi</taxon>
        <taxon>Mammalia</taxon>
        <taxon>Eutheria</taxon>
        <taxon>Laurasiatheria</taxon>
        <taxon>Chiroptera</taxon>
        <taxon>Yangochiroptera</taxon>
        <taxon>Vespertilionidae</taxon>
        <taxon>Myotis</taxon>
    </lineage>
</organism>
<dbReference type="Proteomes" id="UP000527355">
    <property type="component" value="Unassembled WGS sequence"/>
</dbReference>
<sequence length="123" mass="13289">MTSAGSLNKSRTKKEGLPEFHQGSFRKKNLLPLALSGISPSPGPRRDQLELLEKSTGCRESSLGPHSPIRRIPPGSISETSEDVAGDGNCSEWELHDSKTSFCFLPPLLCLAHGRCSGCLLDE</sequence>
<accession>A0A7J7SC59</accession>